<feature type="transmembrane region" description="Helical" evidence="3">
    <location>
        <begin position="32"/>
        <end position="51"/>
    </location>
</feature>
<dbReference type="InterPro" id="IPR023365">
    <property type="entry name" value="Sortase_dom-sf"/>
</dbReference>
<feature type="active site" description="Acyl-thioester intermediate" evidence="2">
    <location>
        <position position="244"/>
    </location>
</feature>
<dbReference type="NCBIfam" id="TIGR01076">
    <property type="entry name" value="sortase_fam"/>
    <property type="match status" value="1"/>
</dbReference>
<keyword evidence="3" id="KW-1133">Transmembrane helix</keyword>
<evidence type="ECO:0000313" key="4">
    <source>
        <dbReference type="EMBL" id="XBH22051.1"/>
    </source>
</evidence>
<dbReference type="AlphaFoldDB" id="A0AAU7DZ51"/>
<evidence type="ECO:0000256" key="2">
    <source>
        <dbReference type="PIRSR" id="PIRSR605754-1"/>
    </source>
</evidence>
<feature type="transmembrane region" description="Helical" evidence="3">
    <location>
        <begin position="281"/>
        <end position="300"/>
    </location>
</feature>
<keyword evidence="1" id="KW-0378">Hydrolase</keyword>
<dbReference type="Gene3D" id="2.40.260.10">
    <property type="entry name" value="Sortase"/>
    <property type="match status" value="1"/>
</dbReference>
<dbReference type="InterPro" id="IPR005754">
    <property type="entry name" value="Sortase"/>
</dbReference>
<gene>
    <name evidence="4" type="ORF">V5R04_02130</name>
</gene>
<evidence type="ECO:0000256" key="3">
    <source>
        <dbReference type="SAM" id="Phobius"/>
    </source>
</evidence>
<dbReference type="CDD" id="cd05827">
    <property type="entry name" value="Sortase_C"/>
    <property type="match status" value="1"/>
</dbReference>
<keyword evidence="3" id="KW-0812">Transmembrane</keyword>
<reference evidence="4" key="1">
    <citation type="submission" date="2024-02" db="EMBL/GenBank/DDBJ databases">
        <title>Tomenella chthoni gen. nov. sp. nov., a member of the family Jonesiaceae isolated from bat guano.</title>
        <authorList>
            <person name="Miller S.L."/>
            <person name="King J."/>
            <person name="Sankaranarayanan K."/>
            <person name="Lawson P.A."/>
        </authorList>
    </citation>
    <scope>NUCLEOTIDE SEQUENCE</scope>
    <source>
        <strain evidence="4">BS-20</strain>
    </source>
</reference>
<feature type="active site" description="Proton donor/acceptor" evidence="2">
    <location>
        <position position="182"/>
    </location>
</feature>
<evidence type="ECO:0000256" key="1">
    <source>
        <dbReference type="ARBA" id="ARBA00022801"/>
    </source>
</evidence>
<accession>A0AAU7DZ51</accession>
<dbReference type="EMBL" id="CP146203">
    <property type="protein sequence ID" value="XBH22051.1"/>
    <property type="molecule type" value="Genomic_DNA"/>
</dbReference>
<dbReference type="SUPFAM" id="SSF63817">
    <property type="entry name" value="Sortase"/>
    <property type="match status" value="1"/>
</dbReference>
<name>A0AAU7DZ51_9MICO</name>
<protein>
    <submittedName>
        <fullName evidence="4">Class C sortase</fullName>
    </submittedName>
</protein>
<dbReference type="Pfam" id="PF04203">
    <property type="entry name" value="Sortase"/>
    <property type="match status" value="1"/>
</dbReference>
<dbReference type="NCBIfam" id="NF033745">
    <property type="entry name" value="class_C_sortase"/>
    <property type="match status" value="1"/>
</dbReference>
<dbReference type="GO" id="GO:0016787">
    <property type="term" value="F:hydrolase activity"/>
    <property type="evidence" value="ECO:0007669"/>
    <property type="project" value="UniProtKB-KW"/>
</dbReference>
<dbReference type="InterPro" id="IPR042002">
    <property type="entry name" value="Sortase_C"/>
</dbReference>
<keyword evidence="3" id="KW-0472">Membrane</keyword>
<proteinExistence type="predicted"/>
<sequence length="324" mass="34648">MQTLTEHPVDAPPPVPPVHDVLSARGRKWRPGLMTVAAAVIAVFGLTILLYPSAASWVSSYNQSKLVKNYSEQLSNVQPSAAEQLQIAHEYNNALSSGVRLDANANVPTGDGVSSDDSLIYNDMLKASSNGLMARLRIPSIDVDLPIYHGTSDPVLLRGVGHLEGSHLPIGGIDTHSVLTAHRGLANATMFTNLDDVKVGDTFTIEVFGEVLTYQVNETKVVDPGDTDTLRAVPGKDLVTLITCTPLGINTHRILVTGERITPTPIKDIAEMGSAPTIPGFPWWVVWYGTGLALIGGFVWRAGLTDSKQRAPRSARLSASAESA</sequence>
<organism evidence="4">
    <name type="scientific">Jonesiaceae bacterium BS-20</name>
    <dbReference type="NCBI Taxonomy" id="3120821"/>
    <lineage>
        <taxon>Bacteria</taxon>
        <taxon>Bacillati</taxon>
        <taxon>Actinomycetota</taxon>
        <taxon>Actinomycetes</taxon>
        <taxon>Micrococcales</taxon>
        <taxon>Jonesiaceae</taxon>
    </lineage>
</organism>